<feature type="transmembrane region" description="Helical" evidence="8">
    <location>
        <begin position="315"/>
        <end position="336"/>
    </location>
</feature>
<feature type="transmembrane region" description="Helical" evidence="8">
    <location>
        <begin position="60"/>
        <end position="80"/>
    </location>
</feature>
<dbReference type="InterPro" id="IPR006153">
    <property type="entry name" value="Cation/H_exchanger_TM"/>
</dbReference>
<reference evidence="10 11" key="1">
    <citation type="journal article" date="2019" name="Syst. Appl. Microbiol.">
        <title>Microvirga tunisiensis sp. nov., a root nodule symbiotic bacterium isolated from Lupinus micranthus and L. luteus grown in Northern Tunisia.</title>
        <authorList>
            <person name="Msaddak A."/>
            <person name="Rejili M."/>
            <person name="Duran D."/>
            <person name="Mars M."/>
            <person name="Palacios J.M."/>
            <person name="Ruiz-Argueso T."/>
            <person name="Rey L."/>
            <person name="Imperial J."/>
        </authorList>
    </citation>
    <scope>NUCLEOTIDE SEQUENCE [LARGE SCALE GENOMIC DNA]</scope>
    <source>
        <strain evidence="10 11">Lmie10</strain>
    </source>
</reference>
<evidence type="ECO:0000313" key="10">
    <source>
        <dbReference type="EMBL" id="MPR31208.1"/>
    </source>
</evidence>
<protein>
    <submittedName>
        <fullName evidence="10">Sodium:proton antiporter</fullName>
    </submittedName>
</protein>
<dbReference type="EMBL" id="VOSK01000581">
    <property type="protein sequence ID" value="MPR31208.1"/>
    <property type="molecule type" value="Genomic_DNA"/>
</dbReference>
<evidence type="ECO:0000256" key="4">
    <source>
        <dbReference type="ARBA" id="ARBA00022692"/>
    </source>
</evidence>
<sequence>MQQVQLFGFLMLGFIILSVVWLPVLLRKSLLSLPILAVIFGYLFFLSMPAGHFFATYRVAAEVLLEFVLVIAVMGAGLKIDRPFSIRAWSSTWRMLGLGMPLSIAAIAACGMGLLNIPPAMALFVGGILAPTDPVLASNVQVGPPGVGEEGEVRFALTSEAGANDGLAYPFVTLGLLLLSGGTTTPGWLEHWLLVDVVWKIVAAVGMGFVVGRGITAVNQHIPEPFRLSQSNNGLASVGVALLVYGLTEAAHCYGFVAVFTAACTIRNTTRNLGYTRDIHSSAEQIEQLVMVLVLSLFGGAIAEGLIFPVSLGEIGFALIVLFLVRPFAMLLSFVGSGRPMPVRLAAGFFGIRGLGSLYYTIYAINQGHLDDPDRLWRTTGIIVLMSVVIYGISADPVMNFLDKLRERHEARD</sequence>
<organism evidence="10 11">
    <name type="scientific">Microvirga tunisiensis</name>
    <dbReference type="NCBI Taxonomy" id="2108360"/>
    <lineage>
        <taxon>Bacteria</taxon>
        <taxon>Pseudomonadati</taxon>
        <taxon>Pseudomonadota</taxon>
        <taxon>Alphaproteobacteria</taxon>
        <taxon>Hyphomicrobiales</taxon>
        <taxon>Methylobacteriaceae</taxon>
        <taxon>Microvirga</taxon>
    </lineage>
</organism>
<feature type="transmembrane region" description="Helical" evidence="8">
    <location>
        <begin position="6"/>
        <end position="26"/>
    </location>
</feature>
<dbReference type="Proteomes" id="UP000403266">
    <property type="component" value="Unassembled WGS sequence"/>
</dbReference>
<gene>
    <name evidence="10" type="ORF">FS320_41590</name>
</gene>
<comment type="subcellular location">
    <subcellularLocation>
        <location evidence="1">Cell membrane</location>
        <topology evidence="1">Multi-pass membrane protein</topology>
    </subcellularLocation>
</comment>
<dbReference type="OrthoDB" id="9810860at2"/>
<name>A0A5N7MWC3_9HYPH</name>
<keyword evidence="3" id="KW-0050">Antiport</keyword>
<keyword evidence="7 8" id="KW-0472">Membrane</keyword>
<evidence type="ECO:0000259" key="9">
    <source>
        <dbReference type="Pfam" id="PF00999"/>
    </source>
</evidence>
<feature type="transmembrane region" description="Helical" evidence="8">
    <location>
        <begin position="92"/>
        <end position="115"/>
    </location>
</feature>
<comment type="caution">
    <text evidence="10">The sequence shown here is derived from an EMBL/GenBank/DDBJ whole genome shotgun (WGS) entry which is preliminary data.</text>
</comment>
<keyword evidence="6" id="KW-0406">Ion transport</keyword>
<feature type="transmembrane region" description="Helical" evidence="8">
    <location>
        <begin position="201"/>
        <end position="222"/>
    </location>
</feature>
<evidence type="ECO:0000313" key="11">
    <source>
        <dbReference type="Proteomes" id="UP000403266"/>
    </source>
</evidence>
<evidence type="ECO:0000256" key="2">
    <source>
        <dbReference type="ARBA" id="ARBA00022448"/>
    </source>
</evidence>
<keyword evidence="5 8" id="KW-1133">Transmembrane helix</keyword>
<keyword evidence="2" id="KW-0813">Transport</keyword>
<dbReference type="RefSeq" id="WP_152718410.1">
    <property type="nucleotide sequence ID" value="NZ_VOSJ01000610.1"/>
</dbReference>
<evidence type="ECO:0000256" key="7">
    <source>
        <dbReference type="ARBA" id="ARBA00023136"/>
    </source>
</evidence>
<proteinExistence type="predicted"/>
<evidence type="ECO:0000256" key="5">
    <source>
        <dbReference type="ARBA" id="ARBA00022989"/>
    </source>
</evidence>
<dbReference type="PANTHER" id="PTHR32507:SF8">
    <property type="entry name" value="CNH1P"/>
    <property type="match status" value="1"/>
</dbReference>
<feature type="transmembrane region" description="Helical" evidence="8">
    <location>
        <begin position="167"/>
        <end position="189"/>
    </location>
</feature>
<dbReference type="PANTHER" id="PTHR32507">
    <property type="entry name" value="NA(+)/H(+) ANTIPORTER 1"/>
    <property type="match status" value="1"/>
</dbReference>
<feature type="transmembrane region" description="Helical" evidence="8">
    <location>
        <begin position="289"/>
        <end position="309"/>
    </location>
</feature>
<evidence type="ECO:0000256" key="6">
    <source>
        <dbReference type="ARBA" id="ARBA00023065"/>
    </source>
</evidence>
<dbReference type="AlphaFoldDB" id="A0A5N7MWC3"/>
<evidence type="ECO:0000256" key="8">
    <source>
        <dbReference type="SAM" id="Phobius"/>
    </source>
</evidence>
<feature type="transmembrane region" description="Helical" evidence="8">
    <location>
        <begin position="343"/>
        <end position="362"/>
    </location>
</feature>
<feature type="domain" description="Cation/H+ exchanger transmembrane" evidence="9">
    <location>
        <begin position="16"/>
        <end position="399"/>
    </location>
</feature>
<keyword evidence="11" id="KW-1185">Reference proteome</keyword>
<dbReference type="GO" id="GO:0015297">
    <property type="term" value="F:antiporter activity"/>
    <property type="evidence" value="ECO:0007669"/>
    <property type="project" value="UniProtKB-KW"/>
</dbReference>
<evidence type="ECO:0000256" key="3">
    <source>
        <dbReference type="ARBA" id="ARBA00022449"/>
    </source>
</evidence>
<feature type="transmembrane region" description="Helical" evidence="8">
    <location>
        <begin position="382"/>
        <end position="402"/>
    </location>
</feature>
<feature type="transmembrane region" description="Helical" evidence="8">
    <location>
        <begin position="33"/>
        <end position="54"/>
    </location>
</feature>
<dbReference type="GO" id="GO:1902600">
    <property type="term" value="P:proton transmembrane transport"/>
    <property type="evidence" value="ECO:0007669"/>
    <property type="project" value="InterPro"/>
</dbReference>
<dbReference type="GO" id="GO:0005886">
    <property type="term" value="C:plasma membrane"/>
    <property type="evidence" value="ECO:0007669"/>
    <property type="project" value="UniProtKB-SubCell"/>
</dbReference>
<feature type="transmembrane region" description="Helical" evidence="8">
    <location>
        <begin position="242"/>
        <end position="268"/>
    </location>
</feature>
<dbReference type="Pfam" id="PF00999">
    <property type="entry name" value="Na_H_Exchanger"/>
    <property type="match status" value="1"/>
</dbReference>
<accession>A0A5N7MWC3</accession>
<evidence type="ECO:0000256" key="1">
    <source>
        <dbReference type="ARBA" id="ARBA00004651"/>
    </source>
</evidence>
<keyword evidence="4 8" id="KW-0812">Transmembrane</keyword>